<dbReference type="Gene3D" id="3.90.1570.10">
    <property type="entry name" value="tt1808, chain A"/>
    <property type="match status" value="1"/>
</dbReference>
<proteinExistence type="predicted"/>
<evidence type="ECO:0000313" key="3">
    <source>
        <dbReference type="Proteomes" id="UP000192491"/>
    </source>
</evidence>
<dbReference type="Proteomes" id="UP000192491">
    <property type="component" value="Unassembled WGS sequence"/>
</dbReference>
<comment type="caution">
    <text evidence="2">The sequence shown here is derived from an EMBL/GenBank/DDBJ whole genome shotgun (WGS) entry which is preliminary data.</text>
</comment>
<dbReference type="Pfam" id="PF05685">
    <property type="entry name" value="Uma2"/>
    <property type="match status" value="1"/>
</dbReference>
<accession>A0A1Y1QT92</accession>
<gene>
    <name evidence="2" type="ORF">BWK73_13415</name>
</gene>
<reference evidence="2 3" key="1">
    <citation type="submission" date="2017-01" db="EMBL/GenBank/DDBJ databases">
        <title>Novel large sulfur bacteria in the metagenomes of groundwater-fed chemosynthetic microbial mats in the Lake Huron basin.</title>
        <authorList>
            <person name="Sharrar A.M."/>
            <person name="Flood B.E."/>
            <person name="Bailey J.V."/>
            <person name="Jones D.S."/>
            <person name="Biddanda B."/>
            <person name="Ruberg S.A."/>
            <person name="Marcus D.N."/>
            <person name="Dick G.J."/>
        </authorList>
    </citation>
    <scope>NUCLEOTIDE SEQUENCE [LARGE SCALE GENOMIC DNA]</scope>
    <source>
        <strain evidence="2">A8</strain>
    </source>
</reference>
<organism evidence="2 3">
    <name type="scientific">Thiothrix lacustris</name>
    <dbReference type="NCBI Taxonomy" id="525917"/>
    <lineage>
        <taxon>Bacteria</taxon>
        <taxon>Pseudomonadati</taxon>
        <taxon>Pseudomonadota</taxon>
        <taxon>Gammaproteobacteria</taxon>
        <taxon>Thiotrichales</taxon>
        <taxon>Thiotrichaceae</taxon>
        <taxon>Thiothrix</taxon>
    </lineage>
</organism>
<protein>
    <recommendedName>
        <fullName evidence="1">Putative restriction endonuclease domain-containing protein</fullName>
    </recommendedName>
</protein>
<dbReference type="InterPro" id="IPR008538">
    <property type="entry name" value="Uma2"/>
</dbReference>
<dbReference type="InterPro" id="IPR011335">
    <property type="entry name" value="Restrct_endonuc-II-like"/>
</dbReference>
<dbReference type="EMBL" id="MTEJ01000054">
    <property type="protein sequence ID" value="OQX13013.1"/>
    <property type="molecule type" value="Genomic_DNA"/>
</dbReference>
<sequence length="193" mass="22434">MGAAEKLQEHFTYADYAKWPEDERWELIEGVAYAMAAPSRQHQKIVLKVGNQIDRYLEGKSCEVYPAPFDIRLPNHNEADNDVDTTVQPDLAVICDKNKLDDKGCRGAPDWIIEVLSPSTALKDMDKKRWLYERYRVKEYWIIHPIDRWVMVYTLKDDGQYGLPLMFGMDEPTAVGLFPELLIDWAFMQETTT</sequence>
<dbReference type="PANTHER" id="PTHR36558:SF1">
    <property type="entry name" value="RESTRICTION ENDONUCLEASE DOMAIN-CONTAINING PROTEIN-RELATED"/>
    <property type="match status" value="1"/>
</dbReference>
<evidence type="ECO:0000259" key="1">
    <source>
        <dbReference type="Pfam" id="PF05685"/>
    </source>
</evidence>
<dbReference type="STRING" id="1123401.GCA_000621325_00231"/>
<evidence type="ECO:0000313" key="2">
    <source>
        <dbReference type="EMBL" id="OQX13013.1"/>
    </source>
</evidence>
<name>A0A1Y1QT92_9GAMM</name>
<dbReference type="SUPFAM" id="SSF52980">
    <property type="entry name" value="Restriction endonuclease-like"/>
    <property type="match status" value="1"/>
</dbReference>
<feature type="domain" description="Putative restriction endonuclease" evidence="1">
    <location>
        <begin position="14"/>
        <end position="175"/>
    </location>
</feature>
<dbReference type="CDD" id="cd06260">
    <property type="entry name" value="DUF820-like"/>
    <property type="match status" value="1"/>
</dbReference>
<dbReference type="PANTHER" id="PTHR36558">
    <property type="entry name" value="GLR1098 PROTEIN"/>
    <property type="match status" value="1"/>
</dbReference>
<dbReference type="InterPro" id="IPR012296">
    <property type="entry name" value="Nuclease_put_TT1808"/>
</dbReference>
<dbReference type="AlphaFoldDB" id="A0A1Y1QT92"/>